<dbReference type="AlphaFoldDB" id="A0A0C3EG15"/>
<dbReference type="HOGENOM" id="CLU_014801_3_1_1"/>
<dbReference type="InterPro" id="IPR023144">
    <property type="entry name" value="Phe_NH3-lyase_shielding_dom_sf"/>
</dbReference>
<proteinExistence type="inferred from homology"/>
<dbReference type="InParanoid" id="A0A0C3EG15"/>
<protein>
    <recommendedName>
        <fullName evidence="5">Phenylalanine ammonia-lyase</fullName>
    </recommendedName>
</protein>
<dbReference type="InterPro" id="IPR001106">
    <property type="entry name" value="Aromatic_Lyase"/>
</dbReference>
<evidence type="ECO:0008006" key="5">
    <source>
        <dbReference type="Google" id="ProtNLM"/>
    </source>
</evidence>
<gene>
    <name evidence="3" type="ORF">PILCRDRAFT_82624</name>
</gene>
<dbReference type="NCBIfam" id="TIGR01226">
    <property type="entry name" value="phe_am_lyase"/>
    <property type="match status" value="1"/>
</dbReference>
<evidence type="ECO:0000256" key="1">
    <source>
        <dbReference type="ARBA" id="ARBA00007238"/>
    </source>
</evidence>
<dbReference type="Pfam" id="PF00221">
    <property type="entry name" value="Lyase_aromatic"/>
    <property type="match status" value="1"/>
</dbReference>
<dbReference type="PANTHER" id="PTHR10362">
    <property type="entry name" value="HISTIDINE AMMONIA-LYASE"/>
    <property type="match status" value="1"/>
</dbReference>
<keyword evidence="2" id="KW-0456">Lyase</keyword>
<evidence type="ECO:0000256" key="2">
    <source>
        <dbReference type="RuleBase" id="RU003954"/>
    </source>
</evidence>
<name>A0A0C3EG15_PILCF</name>
<evidence type="ECO:0000313" key="3">
    <source>
        <dbReference type="EMBL" id="KIM71585.1"/>
    </source>
</evidence>
<sequence length="710" mass="75976">MGPTPSSAPAPLLAKFLNTYKELASYKDGKPITINGHTLSIAAVAAAARFNAQVELTGSSVTKQNVKKSRAVIDEKIASGTSVYGVSTGFGGSADTRTSNDLALGHALLQHQHIGVLPSSTTALDALPLLDPLTSTSMPESWVRGAILIRMNSLIRGHSGVRWELIEKMGELLRNNITPMVPLRGSISASGDLSPLSYIAGTLVGNPSIRVFDGPSVFGPRQIVSSRKALADHNIEPIPLQSKEHLGILNGTAFSASVASLALNDAIHLALLAQVCTAMGTEALIGTRGSFDPFIHDVARPHPGQTEVARNLWDLLDDSVFATSHEVEVSIEEDQGQLRQDRYSLRTAPQFLGPQIEDLISAVDSITIECNSTALATDNPLIDGETGQVHHGGNFQAMAVTNAMEKTRTALHHIGKLLFSQCTELLNPTMNHGLPPSVAATDPSLNYHAKGLDIATAAYVSELGYLASPVSTHIQSAEMHNQSVNSLALISGRATINSLDVLTILMATYLYILCQALDIRALQSELYEGLDTIITEELSNTFGIFLDETSFQTIASKVKKAMCETLDATTTMDAADRMIKVAASSTTCLVDFFTGYNFVEATSMGVALTSIPAFRAQVASRANDLLVKLRADYLSGAKGAAPASLYLNKTRPIYEYVRITLNIKMHGSENNDMFSNGLGVDDVSVGQNISFIQEAIRDGKIQSKIVALFD</sequence>
<accession>A0A0C3EG15</accession>
<dbReference type="InterPro" id="IPR022313">
    <property type="entry name" value="Phe/His_NH3-lyase_AS"/>
</dbReference>
<dbReference type="InterPro" id="IPR005922">
    <property type="entry name" value="Phe_NH3-lyase"/>
</dbReference>
<keyword evidence="4" id="KW-1185">Reference proteome</keyword>
<dbReference type="GO" id="GO:0006559">
    <property type="term" value="P:L-phenylalanine catabolic process"/>
    <property type="evidence" value="ECO:0007669"/>
    <property type="project" value="InterPro"/>
</dbReference>
<reference evidence="4" key="2">
    <citation type="submission" date="2015-01" db="EMBL/GenBank/DDBJ databases">
        <title>Evolutionary Origins and Diversification of the Mycorrhizal Mutualists.</title>
        <authorList>
            <consortium name="DOE Joint Genome Institute"/>
            <consortium name="Mycorrhizal Genomics Consortium"/>
            <person name="Kohler A."/>
            <person name="Kuo A."/>
            <person name="Nagy L.G."/>
            <person name="Floudas D."/>
            <person name="Copeland A."/>
            <person name="Barry K.W."/>
            <person name="Cichocki N."/>
            <person name="Veneault-Fourrey C."/>
            <person name="LaButti K."/>
            <person name="Lindquist E.A."/>
            <person name="Lipzen A."/>
            <person name="Lundell T."/>
            <person name="Morin E."/>
            <person name="Murat C."/>
            <person name="Riley R."/>
            <person name="Ohm R."/>
            <person name="Sun H."/>
            <person name="Tunlid A."/>
            <person name="Henrissat B."/>
            <person name="Grigoriev I.V."/>
            <person name="Hibbett D.S."/>
            <person name="Martin F."/>
        </authorList>
    </citation>
    <scope>NUCLEOTIDE SEQUENCE [LARGE SCALE GENOMIC DNA]</scope>
    <source>
        <strain evidence="4">F 1598</strain>
    </source>
</reference>
<dbReference type="Proteomes" id="UP000054166">
    <property type="component" value="Unassembled WGS sequence"/>
</dbReference>
<dbReference type="InterPro" id="IPR024083">
    <property type="entry name" value="Fumarase/histidase_N"/>
</dbReference>
<dbReference type="PROSITE" id="PS00488">
    <property type="entry name" value="PAL_HISTIDASE"/>
    <property type="match status" value="1"/>
</dbReference>
<dbReference type="Gene3D" id="1.20.200.10">
    <property type="entry name" value="Fumarase/aspartase (Central domain)"/>
    <property type="match status" value="1"/>
</dbReference>
<dbReference type="EMBL" id="KN833266">
    <property type="protein sequence ID" value="KIM71585.1"/>
    <property type="molecule type" value="Genomic_DNA"/>
</dbReference>
<dbReference type="STRING" id="765440.A0A0C3EG15"/>
<dbReference type="Gene3D" id="1.10.275.10">
    <property type="entry name" value="Fumarase/aspartase (N-terminal domain)"/>
    <property type="match status" value="1"/>
</dbReference>
<dbReference type="OrthoDB" id="10051290at2759"/>
<organism evidence="3 4">
    <name type="scientific">Piloderma croceum (strain F 1598)</name>
    <dbReference type="NCBI Taxonomy" id="765440"/>
    <lineage>
        <taxon>Eukaryota</taxon>
        <taxon>Fungi</taxon>
        <taxon>Dikarya</taxon>
        <taxon>Basidiomycota</taxon>
        <taxon>Agaricomycotina</taxon>
        <taxon>Agaricomycetes</taxon>
        <taxon>Agaricomycetidae</taxon>
        <taxon>Atheliales</taxon>
        <taxon>Atheliaceae</taxon>
        <taxon>Piloderma</taxon>
    </lineage>
</organism>
<dbReference type="SUPFAM" id="SSF48557">
    <property type="entry name" value="L-aspartase-like"/>
    <property type="match status" value="1"/>
</dbReference>
<reference evidence="3 4" key="1">
    <citation type="submission" date="2014-04" db="EMBL/GenBank/DDBJ databases">
        <authorList>
            <consortium name="DOE Joint Genome Institute"/>
            <person name="Kuo A."/>
            <person name="Tarkka M."/>
            <person name="Buscot F."/>
            <person name="Kohler A."/>
            <person name="Nagy L.G."/>
            <person name="Floudas D."/>
            <person name="Copeland A."/>
            <person name="Barry K.W."/>
            <person name="Cichocki N."/>
            <person name="Veneault-Fourrey C."/>
            <person name="LaButti K."/>
            <person name="Lindquist E.A."/>
            <person name="Lipzen A."/>
            <person name="Lundell T."/>
            <person name="Morin E."/>
            <person name="Murat C."/>
            <person name="Sun H."/>
            <person name="Tunlid A."/>
            <person name="Henrissat B."/>
            <person name="Grigoriev I.V."/>
            <person name="Hibbett D.S."/>
            <person name="Martin F."/>
            <person name="Nordberg H.P."/>
            <person name="Cantor M.N."/>
            <person name="Hua S.X."/>
        </authorList>
    </citation>
    <scope>NUCLEOTIDE SEQUENCE [LARGE SCALE GENOMIC DNA]</scope>
    <source>
        <strain evidence="3 4">F 1598</strain>
    </source>
</reference>
<dbReference type="InterPro" id="IPR008948">
    <property type="entry name" value="L-Aspartase-like"/>
</dbReference>
<dbReference type="GO" id="GO:0016841">
    <property type="term" value="F:ammonia-lyase activity"/>
    <property type="evidence" value="ECO:0007669"/>
    <property type="project" value="InterPro"/>
</dbReference>
<evidence type="ECO:0000313" key="4">
    <source>
        <dbReference type="Proteomes" id="UP000054166"/>
    </source>
</evidence>
<dbReference type="Gene3D" id="1.10.274.20">
    <property type="entry name" value="Phenylalanine ammonia-lyase 1, domain 3"/>
    <property type="match status" value="1"/>
</dbReference>
<comment type="similarity">
    <text evidence="1 2">Belongs to the PAL/histidase family.</text>
</comment>
<dbReference type="GO" id="GO:0005737">
    <property type="term" value="C:cytoplasm"/>
    <property type="evidence" value="ECO:0007669"/>
    <property type="project" value="InterPro"/>
</dbReference>
<dbReference type="CDD" id="cd00332">
    <property type="entry name" value="PAL-HAL"/>
    <property type="match status" value="1"/>
</dbReference>